<dbReference type="GO" id="GO:0032259">
    <property type="term" value="P:methylation"/>
    <property type="evidence" value="ECO:0007669"/>
    <property type="project" value="UniProtKB-KW"/>
</dbReference>
<dbReference type="InterPro" id="IPR033684">
    <property type="entry name" value="EFM6"/>
</dbReference>
<keyword evidence="2" id="KW-0949">S-adenosyl-L-methionine</keyword>
<dbReference type="PANTHER" id="PTHR14614:SF152">
    <property type="entry name" value="PROTEIN-LYSINE N-METHYLTRANSFERASE EFM6"/>
    <property type="match status" value="1"/>
</dbReference>
<accession>A0A1G4KLE2</accession>
<dbReference type="AlphaFoldDB" id="A0A1G4KLE2"/>
<proteinExistence type="inferred from homology"/>
<feature type="binding site" evidence="2">
    <location>
        <position position="149"/>
    </location>
    <ligand>
        <name>S-adenosyl-L-methionine</name>
        <dbReference type="ChEBI" id="CHEBI:59789"/>
    </ligand>
</feature>
<evidence type="ECO:0000256" key="1">
    <source>
        <dbReference type="ARBA" id="ARBA00022679"/>
    </source>
</evidence>
<keyword evidence="4" id="KW-1185">Reference proteome</keyword>
<dbReference type="OrthoDB" id="407325at2759"/>
<evidence type="ECO:0000256" key="2">
    <source>
        <dbReference type="HAMAP-Rule" id="MF_03198"/>
    </source>
</evidence>
<dbReference type="PANTHER" id="PTHR14614">
    <property type="entry name" value="HEPATOCELLULAR CARCINOMA-ASSOCIATED ANTIGEN"/>
    <property type="match status" value="1"/>
</dbReference>
<dbReference type="GO" id="GO:0005829">
    <property type="term" value="C:cytosol"/>
    <property type="evidence" value="ECO:0007669"/>
    <property type="project" value="TreeGrafter"/>
</dbReference>
<comment type="similarity">
    <text evidence="2">Belongs to the class I-like SAM-binding methyltransferase superfamily. METTL21 family. EFM6 subfamily.</text>
</comment>
<sequence length="250" mass="28194">MTELLDFTALFGDLVPSRPVEHLGNSDLSFGGKIEPPLKVHEDGGENGCGGKVWIAGELLCDYLIEKSNTEGILSMSKDKLNVEEPFCNILELGSGTGLVGLCAGFLARSKEIDAKVYTTDIEKLLELMDANVRLNNLDQFVFPEILMWGQPLTGKFEADAKKKIDLILAADCVYLETAFPLLEKTLLDLTEGSNPPTVLMSYKKRRKADKNFFRQIRKNFVVVTIKDFARYEHYLKQRTHLFQMIRIQN</sequence>
<dbReference type="SUPFAM" id="SSF53335">
    <property type="entry name" value="S-adenosyl-L-methionine-dependent methyltransferases"/>
    <property type="match status" value="1"/>
</dbReference>
<keyword evidence="2" id="KW-0963">Cytoplasm</keyword>
<gene>
    <name evidence="2" type="primary">EFM6</name>
    <name evidence="3" type="ORF">LANO_0H06480G</name>
</gene>
<dbReference type="HAMAP" id="MF_03198">
    <property type="entry name" value="Methyltr_EFM6"/>
    <property type="match status" value="1"/>
</dbReference>
<evidence type="ECO:0000313" key="4">
    <source>
        <dbReference type="Proteomes" id="UP000189911"/>
    </source>
</evidence>
<dbReference type="InterPro" id="IPR019410">
    <property type="entry name" value="Methyltransf_16"/>
</dbReference>
<keyword evidence="2" id="KW-0489">Methyltransferase</keyword>
<protein>
    <recommendedName>
        <fullName evidence="2">Protein-lysine N-methyltransferase EFM6</fullName>
        <ecNumber evidence="2">2.1.1.-</ecNumber>
    </recommendedName>
    <alternativeName>
        <fullName evidence="2">Elongation factor methyltransferase 6</fullName>
    </alternativeName>
</protein>
<comment type="function">
    <text evidence="2">S-adenosyl-L-methionine-dependent protein-lysine N-methyltransferase that methylates elongation factor 1-alpha.</text>
</comment>
<keyword evidence="1 2" id="KW-0808">Transferase</keyword>
<dbReference type="Gene3D" id="3.40.50.150">
    <property type="entry name" value="Vaccinia Virus protein VP39"/>
    <property type="match status" value="1"/>
</dbReference>
<dbReference type="InterPro" id="IPR029063">
    <property type="entry name" value="SAM-dependent_MTases_sf"/>
</dbReference>
<dbReference type="Pfam" id="PF10294">
    <property type="entry name" value="Methyltransf_16"/>
    <property type="match status" value="1"/>
</dbReference>
<dbReference type="EMBL" id="LT598447">
    <property type="protein sequence ID" value="SCV05392.1"/>
    <property type="molecule type" value="Genomic_DNA"/>
</dbReference>
<dbReference type="EC" id="2.1.1.-" evidence="2"/>
<name>A0A1G4KLE2_9SACH</name>
<reference evidence="4" key="1">
    <citation type="submission" date="2016-03" db="EMBL/GenBank/DDBJ databases">
        <authorList>
            <person name="Devillers Hugo."/>
        </authorList>
    </citation>
    <scope>NUCLEOTIDE SEQUENCE [LARGE SCALE GENOMIC DNA]</scope>
</reference>
<feature type="binding site" evidence="2">
    <location>
        <position position="54"/>
    </location>
    <ligand>
        <name>S-adenosyl-L-methionine</name>
        <dbReference type="ChEBI" id="CHEBI:59789"/>
    </ligand>
</feature>
<comment type="subcellular location">
    <subcellularLocation>
        <location evidence="2">Cytoplasm</location>
    </subcellularLocation>
</comment>
<feature type="binding site" evidence="2">
    <location>
        <position position="171"/>
    </location>
    <ligand>
        <name>S-adenosyl-L-methionine</name>
        <dbReference type="ChEBI" id="CHEBI:59789"/>
    </ligand>
</feature>
<organism evidence="3 4">
    <name type="scientific">Lachancea nothofagi CBS 11611</name>
    <dbReference type="NCBI Taxonomy" id="1266666"/>
    <lineage>
        <taxon>Eukaryota</taxon>
        <taxon>Fungi</taxon>
        <taxon>Dikarya</taxon>
        <taxon>Ascomycota</taxon>
        <taxon>Saccharomycotina</taxon>
        <taxon>Saccharomycetes</taxon>
        <taxon>Saccharomycetales</taxon>
        <taxon>Saccharomycetaceae</taxon>
        <taxon>Lachancea</taxon>
    </lineage>
</organism>
<dbReference type="Proteomes" id="UP000189911">
    <property type="component" value="Chromosome H"/>
</dbReference>
<feature type="binding site" evidence="2">
    <location>
        <position position="121"/>
    </location>
    <ligand>
        <name>S-adenosyl-L-methionine</name>
        <dbReference type="ChEBI" id="CHEBI:59789"/>
    </ligand>
</feature>
<feature type="binding site" evidence="2">
    <location>
        <begin position="94"/>
        <end position="96"/>
    </location>
    <ligand>
        <name>S-adenosyl-L-methionine</name>
        <dbReference type="ChEBI" id="CHEBI:59789"/>
    </ligand>
</feature>
<evidence type="ECO:0000313" key="3">
    <source>
        <dbReference type="EMBL" id="SCV05392.1"/>
    </source>
</evidence>
<dbReference type="GO" id="GO:0016279">
    <property type="term" value="F:protein-lysine N-methyltransferase activity"/>
    <property type="evidence" value="ECO:0007669"/>
    <property type="project" value="UniProtKB-UniRule"/>
</dbReference>